<evidence type="ECO:0008006" key="4">
    <source>
        <dbReference type="Google" id="ProtNLM"/>
    </source>
</evidence>
<dbReference type="EMBL" id="DF836560">
    <property type="protein sequence ID" value="GAN09494.1"/>
    <property type="molecule type" value="Genomic_DNA"/>
</dbReference>
<organism evidence="2">
    <name type="scientific">Mucor ambiguus</name>
    <dbReference type="NCBI Taxonomy" id="91626"/>
    <lineage>
        <taxon>Eukaryota</taxon>
        <taxon>Fungi</taxon>
        <taxon>Fungi incertae sedis</taxon>
        <taxon>Mucoromycota</taxon>
        <taxon>Mucoromycotina</taxon>
        <taxon>Mucoromycetes</taxon>
        <taxon>Mucorales</taxon>
        <taxon>Mucorineae</taxon>
        <taxon>Mucoraceae</taxon>
        <taxon>Mucor</taxon>
    </lineage>
</organism>
<keyword evidence="3" id="KW-1185">Reference proteome</keyword>
<dbReference type="OrthoDB" id="2417874at2759"/>
<sequence length="421" mass="47799">MEDAELKWTLASRQDTTSTLDRDIRLLLYQKKAYDRVNLSYFRAVLNWYGFPGDPISCICYGLPFEPFLQSILQEQDFRGYELQNQEDATGLDLRLLKCYMDLFCRASNAHLNYSKVGAFPLSSCNTSGYWSQALVNLNIHYLHTASDPKPLIYLGFPLTQSTLQCTNSMAALIQKLRKTLQPHFCRSVSVLGKATIANKLLLSKCWYILRVIPLIQKGIQQITSVAIQFLKKGIFPIFSFLHLDSPSSTDNSLLTILIYHINNQNRSSCHQIPLLFPVALQQLTKTRRVSTIGMIYRSIDMLPRSFAEVTINLPTALMLPLSTVIYSDRQCNVKLPRKIHAMTVANVFAVHPTEQFLHWKRSFDPSLAIWQRAPRQLIQGISKGTFKLQPFFLPLCVPSAAASPSPPSPSLRPFVTHLTK</sequence>
<evidence type="ECO:0000313" key="2">
    <source>
        <dbReference type="EMBL" id="GAN09494.1"/>
    </source>
</evidence>
<evidence type="ECO:0000313" key="3">
    <source>
        <dbReference type="Proteomes" id="UP000053815"/>
    </source>
</evidence>
<gene>
    <name evidence="2" type="ORF">MAM1_0271c09024</name>
</gene>
<reference evidence="2" key="1">
    <citation type="submission" date="2014-09" db="EMBL/GenBank/DDBJ databases">
        <title>Draft genome sequence of an oleaginous Mucoromycotina fungus Mucor ambiguus NBRC6742.</title>
        <authorList>
            <person name="Takeda I."/>
            <person name="Yamane N."/>
            <person name="Morita T."/>
            <person name="Tamano K."/>
            <person name="Machida M."/>
            <person name="Baker S."/>
            <person name="Koike H."/>
        </authorList>
    </citation>
    <scope>NUCLEOTIDE SEQUENCE</scope>
    <source>
        <strain evidence="2">NBRC 6742</strain>
    </source>
</reference>
<protein>
    <recommendedName>
        <fullName evidence="4">Reverse transcriptase domain-containing protein</fullName>
    </recommendedName>
</protein>
<feature type="region of interest" description="Disordered" evidence="1">
    <location>
        <begin position="402"/>
        <end position="421"/>
    </location>
</feature>
<accession>A0A0C9MPU9</accession>
<dbReference type="STRING" id="91626.A0A0C9MPU9"/>
<dbReference type="Proteomes" id="UP000053815">
    <property type="component" value="Unassembled WGS sequence"/>
</dbReference>
<dbReference type="AlphaFoldDB" id="A0A0C9MPU9"/>
<evidence type="ECO:0000256" key="1">
    <source>
        <dbReference type="SAM" id="MobiDB-lite"/>
    </source>
</evidence>
<proteinExistence type="predicted"/>
<name>A0A0C9MPU9_9FUNG</name>